<sequence length="69" mass="7638">MIPDEGSLSELIQVRPDALICEITNKSLAEGVLDAVFTFQIHGNRMTAHISKVIPNAKTNRTRPSSLKY</sequence>
<dbReference type="AlphaFoldDB" id="A0A8H7S975"/>
<comment type="caution">
    <text evidence="1">The sequence shown here is derived from an EMBL/GenBank/DDBJ whole genome shotgun (WGS) entry which is preliminary data.</text>
</comment>
<keyword evidence="2" id="KW-1185">Reference proteome</keyword>
<name>A0A8H7S975_9FUNG</name>
<dbReference type="Proteomes" id="UP000646827">
    <property type="component" value="Unassembled WGS sequence"/>
</dbReference>
<evidence type="ECO:0000313" key="1">
    <source>
        <dbReference type="EMBL" id="KAG2224037.1"/>
    </source>
</evidence>
<gene>
    <name evidence="1" type="ORF">INT45_009623</name>
</gene>
<protein>
    <submittedName>
        <fullName evidence="1">Uncharacterized protein</fullName>
    </submittedName>
</protein>
<reference evidence="1 2" key="1">
    <citation type="submission" date="2020-12" db="EMBL/GenBank/DDBJ databases">
        <title>Metabolic potential, ecology and presence of endohyphal bacteria is reflected in genomic diversity of Mucoromycotina.</title>
        <authorList>
            <person name="Muszewska A."/>
            <person name="Okrasinska A."/>
            <person name="Steczkiewicz K."/>
            <person name="Drgas O."/>
            <person name="Orlowska M."/>
            <person name="Perlinska-Lenart U."/>
            <person name="Aleksandrzak-Piekarczyk T."/>
            <person name="Szatraj K."/>
            <person name="Zielenkiewicz U."/>
            <person name="Pilsyk S."/>
            <person name="Malc E."/>
            <person name="Mieczkowski P."/>
            <person name="Kruszewska J.S."/>
            <person name="Biernat P."/>
            <person name="Pawlowska J."/>
        </authorList>
    </citation>
    <scope>NUCLEOTIDE SEQUENCE [LARGE SCALE GENOMIC DNA]</scope>
    <source>
        <strain evidence="1 2">CBS 142.35</strain>
    </source>
</reference>
<proteinExistence type="predicted"/>
<organism evidence="1 2">
    <name type="scientific">Circinella minor</name>
    <dbReference type="NCBI Taxonomy" id="1195481"/>
    <lineage>
        <taxon>Eukaryota</taxon>
        <taxon>Fungi</taxon>
        <taxon>Fungi incertae sedis</taxon>
        <taxon>Mucoromycota</taxon>
        <taxon>Mucoromycotina</taxon>
        <taxon>Mucoromycetes</taxon>
        <taxon>Mucorales</taxon>
        <taxon>Lichtheimiaceae</taxon>
        <taxon>Circinella</taxon>
    </lineage>
</organism>
<dbReference type="EMBL" id="JAEPRB010000050">
    <property type="protein sequence ID" value="KAG2224037.1"/>
    <property type="molecule type" value="Genomic_DNA"/>
</dbReference>
<evidence type="ECO:0000313" key="2">
    <source>
        <dbReference type="Proteomes" id="UP000646827"/>
    </source>
</evidence>
<accession>A0A8H7S975</accession>